<evidence type="ECO:0000256" key="8">
    <source>
        <dbReference type="PIRSR" id="PIRSR000005-1"/>
    </source>
</evidence>
<feature type="binding site" description="covalent" evidence="8">
    <location>
        <position position="152"/>
    </location>
    <ligand>
        <name>heme c</name>
        <dbReference type="ChEBI" id="CHEBI:61717"/>
        <label>2</label>
    </ligand>
</feature>
<feature type="binding site" description="axial binding residue" evidence="9">
    <location>
        <position position="106"/>
    </location>
    <ligand>
        <name>heme c</name>
        <dbReference type="ChEBI" id="CHEBI:61717"/>
        <label>1</label>
    </ligand>
    <ligandPart>
        <name>Fe</name>
        <dbReference type="ChEBI" id="CHEBI:18248"/>
    </ligandPart>
</feature>
<comment type="PTM">
    <text evidence="8">Binds 2 heme c groups covalently per subunit.</text>
</comment>
<feature type="binding site" description="axial binding residue" evidence="9">
    <location>
        <position position="203"/>
    </location>
    <ligand>
        <name>heme c</name>
        <dbReference type="ChEBI" id="CHEBI:61717"/>
        <label>2</label>
    </ligand>
    <ligandPart>
        <name>Fe</name>
        <dbReference type="ChEBI" id="CHEBI:18248"/>
    </ligandPart>
</feature>
<dbReference type="InterPro" id="IPR009056">
    <property type="entry name" value="Cyt_c-like_dom"/>
</dbReference>
<comment type="subcellular location">
    <subcellularLocation>
        <location evidence="1">Periplasm</location>
    </subcellularLocation>
</comment>
<name>A0A927BZE4_9GAMM</name>
<dbReference type="Pfam" id="PF00034">
    <property type="entry name" value="Cytochrom_C"/>
    <property type="match status" value="2"/>
</dbReference>
<feature type="domain" description="Cytochrome c" evidence="11">
    <location>
        <begin position="43"/>
        <end position="129"/>
    </location>
</feature>
<feature type="domain" description="Cytochrome c" evidence="11">
    <location>
        <begin position="139"/>
        <end position="227"/>
    </location>
</feature>
<dbReference type="SUPFAM" id="SSF46626">
    <property type="entry name" value="Cytochrome c"/>
    <property type="match status" value="2"/>
</dbReference>
<evidence type="ECO:0000256" key="10">
    <source>
        <dbReference type="SAM" id="SignalP"/>
    </source>
</evidence>
<feature type="binding site" description="axial binding residue" evidence="9">
    <location>
        <position position="156"/>
    </location>
    <ligand>
        <name>heme c</name>
        <dbReference type="ChEBI" id="CHEBI:61717"/>
        <label>2</label>
    </ligand>
    <ligandPart>
        <name>Fe</name>
        <dbReference type="ChEBI" id="CHEBI:18248"/>
    </ligandPart>
</feature>
<organism evidence="12 13">
    <name type="scientific">Spongiibacter pelagi</name>
    <dbReference type="NCBI Taxonomy" id="2760804"/>
    <lineage>
        <taxon>Bacteria</taxon>
        <taxon>Pseudomonadati</taxon>
        <taxon>Pseudomonadota</taxon>
        <taxon>Gammaproteobacteria</taxon>
        <taxon>Cellvibrionales</taxon>
        <taxon>Spongiibacteraceae</taxon>
        <taxon>Spongiibacter</taxon>
    </lineage>
</organism>
<dbReference type="PANTHER" id="PTHR33751:SF9">
    <property type="entry name" value="CYTOCHROME C4"/>
    <property type="match status" value="1"/>
</dbReference>
<feature type="binding site" description="axial binding residue" evidence="9">
    <location>
        <position position="59"/>
    </location>
    <ligand>
        <name>heme c</name>
        <dbReference type="ChEBI" id="CHEBI:61717"/>
        <label>1</label>
    </ligand>
    <ligandPart>
        <name>Fe</name>
        <dbReference type="ChEBI" id="CHEBI:18248"/>
    </ligandPart>
</feature>
<evidence type="ECO:0000256" key="6">
    <source>
        <dbReference type="ARBA" id="ARBA00022982"/>
    </source>
</evidence>
<dbReference type="InterPro" id="IPR050597">
    <property type="entry name" value="Cytochrome_c_Oxidase_Subunit"/>
</dbReference>
<comment type="caution">
    <text evidence="12">The sequence shown here is derived from an EMBL/GenBank/DDBJ whole genome shotgun (WGS) entry which is preliminary data.</text>
</comment>
<sequence length="228" mass="24256">MIKYFRLAAVIAAVLVSACSKSVGPNEDSQQAAQQAQAMLAQGGSADGKSLYGACVACHGDKGQGNAALGAPSLTNQQSWYIQRQLEYFKNGTRGTHPEDAFGDQMRALASSLDEAAMASLADYIDGFSNKPATATLQGNVKRGADYYSNLCGACHGPEAEGNELLSAPALAGVDDWYLLRQFKHFENGLRGADESEKYAYQMGLMGKVLPDADVARDVIVYIQSLAD</sequence>
<evidence type="ECO:0000256" key="7">
    <source>
        <dbReference type="ARBA" id="ARBA00023004"/>
    </source>
</evidence>
<feature type="binding site" description="covalent" evidence="8">
    <location>
        <position position="155"/>
    </location>
    <ligand>
        <name>heme c</name>
        <dbReference type="ChEBI" id="CHEBI:61717"/>
        <label>2</label>
    </ligand>
</feature>
<gene>
    <name evidence="12" type="ORF">IB286_02485</name>
</gene>
<dbReference type="InterPro" id="IPR024167">
    <property type="entry name" value="Cytochrome_c4-like"/>
</dbReference>
<dbReference type="PROSITE" id="PS51257">
    <property type="entry name" value="PROKAR_LIPOPROTEIN"/>
    <property type="match status" value="1"/>
</dbReference>
<feature type="chain" id="PRO_5037679710" evidence="10">
    <location>
        <begin position="23"/>
        <end position="228"/>
    </location>
</feature>
<evidence type="ECO:0000313" key="12">
    <source>
        <dbReference type="EMBL" id="MBD2857859.1"/>
    </source>
</evidence>
<keyword evidence="5" id="KW-0574">Periplasm</keyword>
<feature type="binding site" description="covalent" evidence="8">
    <location>
        <position position="55"/>
    </location>
    <ligand>
        <name>heme c</name>
        <dbReference type="ChEBI" id="CHEBI:61717"/>
        <label>1</label>
    </ligand>
</feature>
<keyword evidence="3 8" id="KW-0349">Heme</keyword>
<protein>
    <submittedName>
        <fullName evidence="12">C-type cytochrome</fullName>
    </submittedName>
</protein>
<dbReference type="InterPro" id="IPR036909">
    <property type="entry name" value="Cyt_c-like_dom_sf"/>
</dbReference>
<evidence type="ECO:0000256" key="3">
    <source>
        <dbReference type="ARBA" id="ARBA00022617"/>
    </source>
</evidence>
<feature type="signal peptide" evidence="10">
    <location>
        <begin position="1"/>
        <end position="22"/>
    </location>
</feature>
<dbReference type="GO" id="GO:0009055">
    <property type="term" value="F:electron transfer activity"/>
    <property type="evidence" value="ECO:0007669"/>
    <property type="project" value="InterPro"/>
</dbReference>
<dbReference type="GO" id="GO:0042597">
    <property type="term" value="C:periplasmic space"/>
    <property type="evidence" value="ECO:0007669"/>
    <property type="project" value="UniProtKB-SubCell"/>
</dbReference>
<dbReference type="PROSITE" id="PS51007">
    <property type="entry name" value="CYTC"/>
    <property type="match status" value="2"/>
</dbReference>
<accession>A0A927BZE4</accession>
<evidence type="ECO:0000256" key="4">
    <source>
        <dbReference type="ARBA" id="ARBA00022723"/>
    </source>
</evidence>
<evidence type="ECO:0000256" key="5">
    <source>
        <dbReference type="ARBA" id="ARBA00022764"/>
    </source>
</evidence>
<evidence type="ECO:0000256" key="1">
    <source>
        <dbReference type="ARBA" id="ARBA00004418"/>
    </source>
</evidence>
<dbReference type="Gene3D" id="1.10.760.10">
    <property type="entry name" value="Cytochrome c-like domain"/>
    <property type="match status" value="2"/>
</dbReference>
<keyword evidence="2" id="KW-0813">Transport</keyword>
<evidence type="ECO:0000256" key="2">
    <source>
        <dbReference type="ARBA" id="ARBA00022448"/>
    </source>
</evidence>
<proteinExistence type="predicted"/>
<dbReference type="PANTHER" id="PTHR33751">
    <property type="entry name" value="CBB3-TYPE CYTOCHROME C OXIDASE SUBUNIT FIXP"/>
    <property type="match status" value="1"/>
</dbReference>
<keyword evidence="7 9" id="KW-0408">Iron</keyword>
<dbReference type="PIRSF" id="PIRSF000005">
    <property type="entry name" value="Cytochrome_c4"/>
    <property type="match status" value="1"/>
</dbReference>
<evidence type="ECO:0000313" key="13">
    <source>
        <dbReference type="Proteomes" id="UP000610558"/>
    </source>
</evidence>
<keyword evidence="4 9" id="KW-0479">Metal-binding</keyword>
<dbReference type="AlphaFoldDB" id="A0A927BZE4"/>
<evidence type="ECO:0000259" key="11">
    <source>
        <dbReference type="PROSITE" id="PS51007"/>
    </source>
</evidence>
<dbReference type="EMBL" id="JACXLD010000001">
    <property type="protein sequence ID" value="MBD2857859.1"/>
    <property type="molecule type" value="Genomic_DNA"/>
</dbReference>
<feature type="binding site" description="covalent" evidence="8">
    <location>
        <position position="58"/>
    </location>
    <ligand>
        <name>heme c</name>
        <dbReference type="ChEBI" id="CHEBI:61717"/>
        <label>1</label>
    </ligand>
</feature>
<evidence type="ECO:0000256" key="9">
    <source>
        <dbReference type="PIRSR" id="PIRSR000005-2"/>
    </source>
</evidence>
<dbReference type="RefSeq" id="WP_190762094.1">
    <property type="nucleotide sequence ID" value="NZ_JACXLD010000001.1"/>
</dbReference>
<dbReference type="Proteomes" id="UP000610558">
    <property type="component" value="Unassembled WGS sequence"/>
</dbReference>
<keyword evidence="6" id="KW-0249">Electron transport</keyword>
<keyword evidence="10" id="KW-0732">Signal</keyword>
<dbReference type="GO" id="GO:0020037">
    <property type="term" value="F:heme binding"/>
    <property type="evidence" value="ECO:0007669"/>
    <property type="project" value="InterPro"/>
</dbReference>
<keyword evidence="13" id="KW-1185">Reference proteome</keyword>
<reference evidence="12" key="1">
    <citation type="submission" date="2020-09" db="EMBL/GenBank/DDBJ databases">
        <authorList>
            <person name="Yoon J.-W."/>
        </authorList>
    </citation>
    <scope>NUCLEOTIDE SEQUENCE</scope>
    <source>
        <strain evidence="12">KMU-158</strain>
    </source>
</reference>
<dbReference type="GO" id="GO:0005506">
    <property type="term" value="F:iron ion binding"/>
    <property type="evidence" value="ECO:0007669"/>
    <property type="project" value="InterPro"/>
</dbReference>